<name>A0ABX2DBN5_9SPHI</name>
<feature type="region of interest" description="Disordered" evidence="1">
    <location>
        <begin position="516"/>
        <end position="537"/>
    </location>
</feature>
<comment type="caution">
    <text evidence="2">The sequence shown here is derived from an EMBL/GenBank/DDBJ whole genome shotgun (WGS) entry which is preliminary data.</text>
</comment>
<protein>
    <recommendedName>
        <fullName evidence="4">SprT-like domain-containing protein</fullName>
    </recommendedName>
</protein>
<reference evidence="2 3" key="1">
    <citation type="submission" date="2020-05" db="EMBL/GenBank/DDBJ databases">
        <title>Description of Pedobacter foliorum sp. nov.</title>
        <authorList>
            <person name="Qi S."/>
            <person name="Carlier A."/>
            <person name="Cnockaert M."/>
            <person name="Vandamme P."/>
        </authorList>
    </citation>
    <scope>NUCLEOTIDE SEQUENCE [LARGE SCALE GENOMIC DNA]</scope>
    <source>
        <strain evidence="2 3">LMG 31300</strain>
    </source>
</reference>
<accession>A0ABX2DBN5</accession>
<sequence length="537" mass="57891">MKKNYILEKRNSYALILFIFIALCTNSCKKEIYDVEKLDPARKKEMLAHMNGPKVETINFAQFKSKVNINALGTLKSSFITGPSSKSKLMAVNTEETYNGFAITTDSIKVIKANGHTSYVFPVKLSSKRAVSFQNLTIEESPTGTIAFVNTYTPSKKWIADWKAGHAGKFDGDIGVTYLNLNTGNLPSTLSNSKTNTQGKISSTKDHNAISLAQVCNTTTYYYAIPYSCGSGQHGPGDSRCALTGSDAAGYVYITSEITTCYDIPDGGGGGGGGTTPTPPGDYDPCSGNPPPPITYDNNAFRGGKLAKLPVSPCDEEPLPQDPPVTKEIINNITDPCLKTTISEALATNKDVKGFLSDLINKYAGLNNGIKINLSNGNISMPAQTNPSFESNGTFKADITFQNGYYNDVSKEAVIAALIHEVVHAYLYQTNSTYKNQTKAEQHNFLFTNFVQDIATYLTNKYNMPAQDAYGLAWSGMGDIYNNASDNDTFVTTPAVPATATTPAIPAKTMTKTELGSAVAPYKHTDTGSKGTPNCPK</sequence>
<proteinExistence type="predicted"/>
<keyword evidence="3" id="KW-1185">Reference proteome</keyword>
<dbReference type="EMBL" id="JABMKV010000002">
    <property type="protein sequence ID" value="NQX31437.1"/>
    <property type="molecule type" value="Genomic_DNA"/>
</dbReference>
<organism evidence="2 3">
    <name type="scientific">Pedobacter boryungensis</name>
    <dbReference type="NCBI Taxonomy" id="869962"/>
    <lineage>
        <taxon>Bacteria</taxon>
        <taxon>Pseudomonadati</taxon>
        <taxon>Bacteroidota</taxon>
        <taxon>Sphingobacteriia</taxon>
        <taxon>Sphingobacteriales</taxon>
        <taxon>Sphingobacteriaceae</taxon>
        <taxon>Pedobacter</taxon>
    </lineage>
</organism>
<evidence type="ECO:0000313" key="2">
    <source>
        <dbReference type="EMBL" id="NQX31437.1"/>
    </source>
</evidence>
<evidence type="ECO:0008006" key="4">
    <source>
        <dbReference type="Google" id="ProtNLM"/>
    </source>
</evidence>
<evidence type="ECO:0000313" key="3">
    <source>
        <dbReference type="Proteomes" id="UP000762110"/>
    </source>
</evidence>
<dbReference type="Proteomes" id="UP000762110">
    <property type="component" value="Unassembled WGS sequence"/>
</dbReference>
<feature type="compositionally biased region" description="Polar residues" evidence="1">
    <location>
        <begin position="528"/>
        <end position="537"/>
    </location>
</feature>
<dbReference type="RefSeq" id="WP_173270535.1">
    <property type="nucleotide sequence ID" value="NZ_JABMKV010000002.1"/>
</dbReference>
<evidence type="ECO:0000256" key="1">
    <source>
        <dbReference type="SAM" id="MobiDB-lite"/>
    </source>
</evidence>
<gene>
    <name evidence="2" type="ORF">HQN85_06860</name>
</gene>